<proteinExistence type="inferred from homology"/>
<keyword evidence="11" id="KW-1185">Reference proteome</keyword>
<feature type="domain" description="Ammonium transporter AmtB-like" evidence="9">
    <location>
        <begin position="5"/>
        <end position="177"/>
    </location>
</feature>
<name>A0AAE0FT55_9CHLO</name>
<feature type="non-terminal residue" evidence="10">
    <location>
        <position position="1"/>
    </location>
</feature>
<evidence type="ECO:0000259" key="9">
    <source>
        <dbReference type="Pfam" id="PF00909"/>
    </source>
</evidence>
<dbReference type="Pfam" id="PF00909">
    <property type="entry name" value="Ammonium_transp"/>
    <property type="match status" value="1"/>
</dbReference>
<dbReference type="PANTHER" id="PTHR43029">
    <property type="entry name" value="AMMONIUM TRANSPORTER MEP2"/>
    <property type="match status" value="1"/>
</dbReference>
<evidence type="ECO:0000256" key="4">
    <source>
        <dbReference type="ARBA" id="ARBA00022692"/>
    </source>
</evidence>
<evidence type="ECO:0000256" key="7">
    <source>
        <dbReference type="ARBA" id="ARBA00023177"/>
    </source>
</evidence>
<dbReference type="AlphaFoldDB" id="A0AAE0FT55"/>
<evidence type="ECO:0000256" key="1">
    <source>
        <dbReference type="ARBA" id="ARBA00004141"/>
    </source>
</evidence>
<keyword evidence="5 8" id="KW-1133">Transmembrane helix</keyword>
<dbReference type="SUPFAM" id="SSF111352">
    <property type="entry name" value="Ammonium transporter"/>
    <property type="match status" value="1"/>
</dbReference>
<dbReference type="GO" id="GO:0005886">
    <property type="term" value="C:plasma membrane"/>
    <property type="evidence" value="ECO:0007669"/>
    <property type="project" value="TreeGrafter"/>
</dbReference>
<evidence type="ECO:0000256" key="6">
    <source>
        <dbReference type="ARBA" id="ARBA00023136"/>
    </source>
</evidence>
<dbReference type="EMBL" id="LGRX02014064">
    <property type="protein sequence ID" value="KAK3265227.1"/>
    <property type="molecule type" value="Genomic_DNA"/>
</dbReference>
<organism evidence="10 11">
    <name type="scientific">Cymbomonas tetramitiformis</name>
    <dbReference type="NCBI Taxonomy" id="36881"/>
    <lineage>
        <taxon>Eukaryota</taxon>
        <taxon>Viridiplantae</taxon>
        <taxon>Chlorophyta</taxon>
        <taxon>Pyramimonadophyceae</taxon>
        <taxon>Pyramimonadales</taxon>
        <taxon>Pyramimonadaceae</taxon>
        <taxon>Cymbomonas</taxon>
    </lineage>
</organism>
<protein>
    <recommendedName>
        <fullName evidence="9">Ammonium transporter AmtB-like domain-containing protein</fullName>
    </recommendedName>
</protein>
<comment type="similarity">
    <text evidence="2">Belongs to the ammonia transporter channel (TC 1.A.11.2) family.</text>
</comment>
<dbReference type="Proteomes" id="UP001190700">
    <property type="component" value="Unassembled WGS sequence"/>
</dbReference>
<dbReference type="Gene3D" id="1.10.3430.10">
    <property type="entry name" value="Ammonium transporter AmtB like domains"/>
    <property type="match status" value="1"/>
</dbReference>
<dbReference type="PANTHER" id="PTHR43029:SF10">
    <property type="entry name" value="AMMONIUM TRANSPORTER MEP2"/>
    <property type="match status" value="1"/>
</dbReference>
<evidence type="ECO:0000256" key="3">
    <source>
        <dbReference type="ARBA" id="ARBA00022448"/>
    </source>
</evidence>
<keyword evidence="4 8" id="KW-0812">Transmembrane</keyword>
<comment type="caution">
    <text evidence="10">The sequence shown here is derived from an EMBL/GenBank/DDBJ whole genome shotgun (WGS) entry which is preliminary data.</text>
</comment>
<feature type="transmembrane region" description="Helical" evidence="8">
    <location>
        <begin position="6"/>
        <end position="24"/>
    </location>
</feature>
<feature type="transmembrane region" description="Helical" evidence="8">
    <location>
        <begin position="87"/>
        <end position="113"/>
    </location>
</feature>
<keyword evidence="7" id="KW-0924">Ammonia transport</keyword>
<keyword evidence="6 8" id="KW-0472">Membrane</keyword>
<dbReference type="InterPro" id="IPR001905">
    <property type="entry name" value="Ammonium_transpt"/>
</dbReference>
<reference evidence="10 11" key="1">
    <citation type="journal article" date="2015" name="Genome Biol. Evol.">
        <title>Comparative Genomics of a Bacterivorous Green Alga Reveals Evolutionary Causalities and Consequences of Phago-Mixotrophic Mode of Nutrition.</title>
        <authorList>
            <person name="Burns J.A."/>
            <person name="Paasch A."/>
            <person name="Narechania A."/>
            <person name="Kim E."/>
        </authorList>
    </citation>
    <scope>NUCLEOTIDE SEQUENCE [LARGE SCALE GENOMIC DNA]</scope>
    <source>
        <strain evidence="10 11">PLY_AMNH</strain>
    </source>
</reference>
<feature type="transmembrane region" description="Helical" evidence="8">
    <location>
        <begin position="54"/>
        <end position="75"/>
    </location>
</feature>
<evidence type="ECO:0000256" key="5">
    <source>
        <dbReference type="ARBA" id="ARBA00022989"/>
    </source>
</evidence>
<evidence type="ECO:0000313" key="11">
    <source>
        <dbReference type="Proteomes" id="UP001190700"/>
    </source>
</evidence>
<dbReference type="GO" id="GO:0008519">
    <property type="term" value="F:ammonium channel activity"/>
    <property type="evidence" value="ECO:0007669"/>
    <property type="project" value="InterPro"/>
</dbReference>
<accession>A0AAE0FT55</accession>
<evidence type="ECO:0000313" key="10">
    <source>
        <dbReference type="EMBL" id="KAK3265227.1"/>
    </source>
</evidence>
<gene>
    <name evidence="10" type="ORF">CYMTET_26076</name>
</gene>
<evidence type="ECO:0000256" key="2">
    <source>
        <dbReference type="ARBA" id="ARBA00005887"/>
    </source>
</evidence>
<keyword evidence="3" id="KW-0813">Transport</keyword>
<dbReference type="InterPro" id="IPR024041">
    <property type="entry name" value="NH4_transpt_AmtB-like_dom"/>
</dbReference>
<comment type="subcellular location">
    <subcellularLocation>
        <location evidence="1">Membrane</location>
        <topology evidence="1">Multi-pass membrane protein</topology>
    </subcellularLocation>
</comment>
<feature type="transmembrane region" description="Helical" evidence="8">
    <location>
        <begin position="125"/>
        <end position="147"/>
    </location>
</feature>
<evidence type="ECO:0000256" key="8">
    <source>
        <dbReference type="SAM" id="Phobius"/>
    </source>
</evidence>
<sequence>AEAAFAILATQISAATAAMVWMVLDIMESGKASLIGIVTGAVAGLATITPASGFVGPVGGACLGAIGAITCRYFSTDIKTRLGYDDSLDVFGVHGVGGFVGTCLLGVFAAPMFGGFGTTPMLQQTIIQVAAAIATVAYTAPVSWILLKITGAITGGLRIPDDVEGSEGLDVWCHGEQCMRLDKA</sequence>
<dbReference type="InterPro" id="IPR029020">
    <property type="entry name" value="Ammonium/urea_transptr"/>
</dbReference>